<feature type="region of interest" description="Disordered" evidence="1">
    <location>
        <begin position="1"/>
        <end position="24"/>
    </location>
</feature>
<proteinExistence type="predicted"/>
<comment type="caution">
    <text evidence="2">The sequence shown here is derived from an EMBL/GenBank/DDBJ whole genome shotgun (WGS) entry which is preliminary data.</text>
</comment>
<name>A0A9W9UA82_PENBR</name>
<protein>
    <submittedName>
        <fullName evidence="2">Uncharacterized protein</fullName>
    </submittedName>
</protein>
<organism evidence="2 3">
    <name type="scientific">Penicillium brevicompactum</name>
    <dbReference type="NCBI Taxonomy" id="5074"/>
    <lineage>
        <taxon>Eukaryota</taxon>
        <taxon>Fungi</taxon>
        <taxon>Dikarya</taxon>
        <taxon>Ascomycota</taxon>
        <taxon>Pezizomycotina</taxon>
        <taxon>Eurotiomycetes</taxon>
        <taxon>Eurotiomycetidae</taxon>
        <taxon>Eurotiales</taxon>
        <taxon>Aspergillaceae</taxon>
        <taxon>Penicillium</taxon>
    </lineage>
</organism>
<dbReference type="AlphaFoldDB" id="A0A9W9UA82"/>
<dbReference type="EMBL" id="JAPZBQ010000005">
    <property type="protein sequence ID" value="KAJ5329177.1"/>
    <property type="molecule type" value="Genomic_DNA"/>
</dbReference>
<feature type="compositionally biased region" description="Basic and acidic residues" evidence="1">
    <location>
        <begin position="46"/>
        <end position="55"/>
    </location>
</feature>
<evidence type="ECO:0000256" key="1">
    <source>
        <dbReference type="SAM" id="MobiDB-lite"/>
    </source>
</evidence>
<accession>A0A9W9UA82</accession>
<dbReference type="Proteomes" id="UP001147695">
    <property type="component" value="Unassembled WGS sequence"/>
</dbReference>
<evidence type="ECO:0000313" key="3">
    <source>
        <dbReference type="Proteomes" id="UP001147695"/>
    </source>
</evidence>
<evidence type="ECO:0000313" key="2">
    <source>
        <dbReference type="EMBL" id="KAJ5329177.1"/>
    </source>
</evidence>
<reference evidence="2" key="1">
    <citation type="submission" date="2022-12" db="EMBL/GenBank/DDBJ databases">
        <authorList>
            <person name="Petersen C."/>
        </authorList>
    </citation>
    <scope>NUCLEOTIDE SEQUENCE</scope>
    <source>
        <strain evidence="2">IBT 35673</strain>
    </source>
</reference>
<feature type="region of interest" description="Disordered" evidence="1">
    <location>
        <begin position="41"/>
        <end position="83"/>
    </location>
</feature>
<sequence>MPSQSKLGWIWPKDPRPGNPHHWPRRWRLFDVLTGKGPDIYVGRLKQRERGDGSRPPHASSGGPTREEWSGWDKDEWDTTRSPFPWAQRSAEERYDFRTREYTIPDQGSWSGVRYCGGGSVRRTKWGRKKEEVHCVPRRYWDRNGVEYPADYWHNTLYGRHWD</sequence>
<gene>
    <name evidence="2" type="ORF">N7452_009567</name>
</gene>
<reference evidence="2" key="2">
    <citation type="journal article" date="2023" name="IMA Fungus">
        <title>Comparative genomic study of the Penicillium genus elucidates a diverse pangenome and 15 lateral gene transfer events.</title>
        <authorList>
            <person name="Petersen C."/>
            <person name="Sorensen T."/>
            <person name="Nielsen M.R."/>
            <person name="Sondergaard T.E."/>
            <person name="Sorensen J.L."/>
            <person name="Fitzpatrick D.A."/>
            <person name="Frisvad J.C."/>
            <person name="Nielsen K.L."/>
        </authorList>
    </citation>
    <scope>NUCLEOTIDE SEQUENCE</scope>
    <source>
        <strain evidence="2">IBT 35673</strain>
    </source>
</reference>
<feature type="compositionally biased region" description="Basic and acidic residues" evidence="1">
    <location>
        <begin position="65"/>
        <end position="79"/>
    </location>
</feature>